<gene>
    <name evidence="3" type="ORF">GCM10010285_60870</name>
</gene>
<dbReference type="SUPFAM" id="SSF54593">
    <property type="entry name" value="Glyoxalase/Bleomycin resistance protein/Dihydroxybiphenyl dioxygenase"/>
    <property type="match status" value="1"/>
</dbReference>
<dbReference type="InterPro" id="IPR029068">
    <property type="entry name" value="Glyas_Bleomycin-R_OHBP_Dase"/>
</dbReference>
<dbReference type="PANTHER" id="PTHR35908:SF1">
    <property type="entry name" value="CONSERVED PROTEIN"/>
    <property type="match status" value="1"/>
</dbReference>
<evidence type="ECO:0000313" key="3">
    <source>
        <dbReference type="EMBL" id="GGS73923.1"/>
    </source>
</evidence>
<sequence>MPETVLDVPEELPMLEGPGRRSPAGSFERGRAGQTGLMTDDTSRIRLVQTVLDSTDARTLAEFYRSLLGLEYAEGDEPPPPGAPDEHGRDWLVLRDPGGGRQLAFQQVERLREPDWPDGPVPQQMHLDLSVASLEELLNQHERVLALGGRLLSNRDQPDPDDEERFRVYRDPQGHLFCIFVAERGA</sequence>
<dbReference type="InterPro" id="IPR037523">
    <property type="entry name" value="VOC_core"/>
</dbReference>
<dbReference type="Gene3D" id="3.10.180.10">
    <property type="entry name" value="2,3-Dihydroxybiphenyl 1,2-Dioxygenase, domain 1"/>
    <property type="match status" value="1"/>
</dbReference>
<dbReference type="Proteomes" id="UP000597853">
    <property type="component" value="Unassembled WGS sequence"/>
</dbReference>
<evidence type="ECO:0000259" key="2">
    <source>
        <dbReference type="PROSITE" id="PS51819"/>
    </source>
</evidence>
<dbReference type="CDD" id="cd06587">
    <property type="entry name" value="VOC"/>
    <property type="match status" value="1"/>
</dbReference>
<name>A0ABQ2TLS3_STREZ</name>
<organism evidence="3 4">
    <name type="scientific">Streptomyces pseudogriseolus</name>
    <name type="common">Streptomyces gancidicus</name>
    <name type="synonym">Streptomyces rubiginosus</name>
    <dbReference type="NCBI Taxonomy" id="36817"/>
    <lineage>
        <taxon>Bacteria</taxon>
        <taxon>Bacillati</taxon>
        <taxon>Actinomycetota</taxon>
        <taxon>Actinomycetes</taxon>
        <taxon>Kitasatosporales</taxon>
        <taxon>Streptomycetaceae</taxon>
        <taxon>Streptomyces</taxon>
        <taxon>Streptomyces pseudogriseolus group</taxon>
    </lineage>
</organism>
<feature type="domain" description="VOC" evidence="2">
    <location>
        <begin position="46"/>
        <end position="182"/>
    </location>
</feature>
<keyword evidence="4" id="KW-1185">Reference proteome</keyword>
<protein>
    <recommendedName>
        <fullName evidence="2">VOC domain-containing protein</fullName>
    </recommendedName>
</protein>
<comment type="caution">
    <text evidence="3">The sequence shown here is derived from an EMBL/GenBank/DDBJ whole genome shotgun (WGS) entry which is preliminary data.</text>
</comment>
<evidence type="ECO:0000256" key="1">
    <source>
        <dbReference type="SAM" id="MobiDB-lite"/>
    </source>
</evidence>
<dbReference type="Pfam" id="PF18029">
    <property type="entry name" value="Glyoxalase_6"/>
    <property type="match status" value="1"/>
</dbReference>
<proteinExistence type="predicted"/>
<dbReference type="EMBL" id="BMTX01000031">
    <property type="protein sequence ID" value="GGS73923.1"/>
    <property type="molecule type" value="Genomic_DNA"/>
</dbReference>
<feature type="region of interest" description="Disordered" evidence="1">
    <location>
        <begin position="1"/>
        <end position="38"/>
    </location>
</feature>
<dbReference type="PANTHER" id="PTHR35908">
    <property type="entry name" value="HYPOTHETICAL FUSION PROTEIN"/>
    <property type="match status" value="1"/>
</dbReference>
<reference evidence="4" key="1">
    <citation type="journal article" date="2019" name="Int. J. Syst. Evol. Microbiol.">
        <title>The Global Catalogue of Microorganisms (GCM) 10K type strain sequencing project: providing services to taxonomists for standard genome sequencing and annotation.</title>
        <authorList>
            <consortium name="The Broad Institute Genomics Platform"/>
            <consortium name="The Broad Institute Genome Sequencing Center for Infectious Disease"/>
            <person name="Wu L."/>
            <person name="Ma J."/>
        </authorList>
    </citation>
    <scope>NUCLEOTIDE SEQUENCE [LARGE SCALE GENOMIC DNA]</scope>
    <source>
        <strain evidence="4">JCM 4416</strain>
    </source>
</reference>
<dbReference type="PROSITE" id="PS51819">
    <property type="entry name" value="VOC"/>
    <property type="match status" value="1"/>
</dbReference>
<accession>A0ABQ2TLS3</accession>
<dbReference type="InterPro" id="IPR041581">
    <property type="entry name" value="Glyoxalase_6"/>
</dbReference>
<evidence type="ECO:0000313" key="4">
    <source>
        <dbReference type="Proteomes" id="UP000597853"/>
    </source>
</evidence>